<keyword evidence="3" id="KW-1185">Reference proteome</keyword>
<dbReference type="eggNOG" id="ENOG502TFCZ">
    <property type="taxonomic scope" value="Eukaryota"/>
</dbReference>
<evidence type="ECO:0000313" key="3">
    <source>
        <dbReference type="Proteomes" id="UP000008792"/>
    </source>
</evidence>
<reference evidence="2 3" key="1">
    <citation type="journal article" date="2007" name="Nature">
        <title>Evolution of genes and genomes on the Drosophila phylogeny.</title>
        <authorList>
            <consortium name="Drosophila 12 Genomes Consortium"/>
            <person name="Clark A.G."/>
            <person name="Eisen M.B."/>
            <person name="Smith D.R."/>
            <person name="Bergman C.M."/>
            <person name="Oliver B."/>
            <person name="Markow T.A."/>
            <person name="Kaufman T.C."/>
            <person name="Kellis M."/>
            <person name="Gelbart W."/>
            <person name="Iyer V.N."/>
            <person name="Pollard D.A."/>
            <person name="Sackton T.B."/>
            <person name="Larracuente A.M."/>
            <person name="Singh N.D."/>
            <person name="Abad J.P."/>
            <person name="Abt D.N."/>
            <person name="Adryan B."/>
            <person name="Aguade M."/>
            <person name="Akashi H."/>
            <person name="Anderson W.W."/>
            <person name="Aquadro C.F."/>
            <person name="Ardell D.H."/>
            <person name="Arguello R."/>
            <person name="Artieri C.G."/>
            <person name="Barbash D.A."/>
            <person name="Barker D."/>
            <person name="Barsanti P."/>
            <person name="Batterham P."/>
            <person name="Batzoglou S."/>
            <person name="Begun D."/>
            <person name="Bhutkar A."/>
            <person name="Blanco E."/>
            <person name="Bosak S.A."/>
            <person name="Bradley R.K."/>
            <person name="Brand A.D."/>
            <person name="Brent M.R."/>
            <person name="Brooks A.N."/>
            <person name="Brown R.H."/>
            <person name="Butlin R.K."/>
            <person name="Caggese C."/>
            <person name="Calvi B.R."/>
            <person name="Bernardo de Carvalho A."/>
            <person name="Caspi A."/>
            <person name="Castrezana S."/>
            <person name="Celniker S.E."/>
            <person name="Chang J.L."/>
            <person name="Chapple C."/>
            <person name="Chatterji S."/>
            <person name="Chinwalla A."/>
            <person name="Civetta A."/>
            <person name="Clifton S.W."/>
            <person name="Comeron J.M."/>
            <person name="Costello J.C."/>
            <person name="Coyne J.A."/>
            <person name="Daub J."/>
            <person name="David R.G."/>
            <person name="Delcher A.L."/>
            <person name="Delehaunty K."/>
            <person name="Do C.B."/>
            <person name="Ebling H."/>
            <person name="Edwards K."/>
            <person name="Eickbush T."/>
            <person name="Evans J.D."/>
            <person name="Filipski A."/>
            <person name="Findeiss S."/>
            <person name="Freyhult E."/>
            <person name="Fulton L."/>
            <person name="Fulton R."/>
            <person name="Garcia A.C."/>
            <person name="Gardiner A."/>
            <person name="Garfield D.A."/>
            <person name="Garvin B.E."/>
            <person name="Gibson G."/>
            <person name="Gilbert D."/>
            <person name="Gnerre S."/>
            <person name="Godfrey J."/>
            <person name="Good R."/>
            <person name="Gotea V."/>
            <person name="Gravely B."/>
            <person name="Greenberg A.J."/>
            <person name="Griffiths-Jones S."/>
            <person name="Gross S."/>
            <person name="Guigo R."/>
            <person name="Gustafson E.A."/>
            <person name="Haerty W."/>
            <person name="Hahn M.W."/>
            <person name="Halligan D.L."/>
            <person name="Halpern A.L."/>
            <person name="Halter G.M."/>
            <person name="Han M.V."/>
            <person name="Heger A."/>
            <person name="Hillier L."/>
            <person name="Hinrichs A.S."/>
            <person name="Holmes I."/>
            <person name="Hoskins R.A."/>
            <person name="Hubisz M.J."/>
            <person name="Hultmark D."/>
            <person name="Huntley M.A."/>
            <person name="Jaffe D.B."/>
            <person name="Jagadeeshan S."/>
            <person name="Jeck W.R."/>
            <person name="Johnson J."/>
            <person name="Jones C.D."/>
            <person name="Jordan W.C."/>
            <person name="Karpen G.H."/>
            <person name="Kataoka E."/>
            <person name="Keightley P.D."/>
            <person name="Kheradpour P."/>
            <person name="Kirkness E.F."/>
            <person name="Koerich L.B."/>
            <person name="Kristiansen K."/>
            <person name="Kudrna D."/>
            <person name="Kulathinal R.J."/>
            <person name="Kumar S."/>
            <person name="Kwok R."/>
            <person name="Lander E."/>
            <person name="Langley C.H."/>
            <person name="Lapoint R."/>
            <person name="Lazzaro B.P."/>
            <person name="Lee S.J."/>
            <person name="Levesque L."/>
            <person name="Li R."/>
            <person name="Lin C.F."/>
            <person name="Lin M.F."/>
            <person name="Lindblad-Toh K."/>
            <person name="Llopart A."/>
            <person name="Long M."/>
            <person name="Low L."/>
            <person name="Lozovsky E."/>
            <person name="Lu J."/>
            <person name="Luo M."/>
            <person name="Machado C.A."/>
            <person name="Makalowski W."/>
            <person name="Marzo M."/>
            <person name="Matsuda M."/>
            <person name="Matzkin L."/>
            <person name="McAllister B."/>
            <person name="McBride C.S."/>
            <person name="McKernan B."/>
            <person name="McKernan K."/>
            <person name="Mendez-Lago M."/>
            <person name="Minx P."/>
            <person name="Mollenhauer M.U."/>
            <person name="Montooth K."/>
            <person name="Mount S.M."/>
            <person name="Mu X."/>
            <person name="Myers E."/>
            <person name="Negre B."/>
            <person name="Newfeld S."/>
            <person name="Nielsen R."/>
            <person name="Noor M.A."/>
            <person name="O'Grady P."/>
            <person name="Pachter L."/>
            <person name="Papaceit M."/>
            <person name="Parisi M.J."/>
            <person name="Parisi M."/>
            <person name="Parts L."/>
            <person name="Pedersen J.S."/>
            <person name="Pesole G."/>
            <person name="Phillippy A.M."/>
            <person name="Ponting C.P."/>
            <person name="Pop M."/>
            <person name="Porcelli D."/>
            <person name="Powell J.R."/>
            <person name="Prohaska S."/>
            <person name="Pruitt K."/>
            <person name="Puig M."/>
            <person name="Quesneville H."/>
            <person name="Ram K.R."/>
            <person name="Rand D."/>
            <person name="Rasmussen M.D."/>
            <person name="Reed L.K."/>
            <person name="Reenan R."/>
            <person name="Reily A."/>
            <person name="Remington K.A."/>
            <person name="Rieger T.T."/>
            <person name="Ritchie M.G."/>
            <person name="Robin C."/>
            <person name="Rogers Y.H."/>
            <person name="Rohde C."/>
            <person name="Rozas J."/>
            <person name="Rubenfield M.J."/>
            <person name="Ruiz A."/>
            <person name="Russo S."/>
            <person name="Salzberg S.L."/>
            <person name="Sanchez-Gracia A."/>
            <person name="Saranga D.J."/>
            <person name="Sato H."/>
            <person name="Schaeffer S.W."/>
            <person name="Schatz M.C."/>
            <person name="Schlenke T."/>
            <person name="Schwartz R."/>
            <person name="Segarra C."/>
            <person name="Singh R.S."/>
            <person name="Sirot L."/>
            <person name="Sirota M."/>
            <person name="Sisneros N.B."/>
            <person name="Smith C.D."/>
            <person name="Smith T.F."/>
            <person name="Spieth J."/>
            <person name="Stage D.E."/>
            <person name="Stark A."/>
            <person name="Stephan W."/>
            <person name="Strausberg R.L."/>
            <person name="Strempel S."/>
            <person name="Sturgill D."/>
            <person name="Sutton G."/>
            <person name="Sutton G.G."/>
            <person name="Tao W."/>
            <person name="Teichmann S."/>
            <person name="Tobari Y.N."/>
            <person name="Tomimura Y."/>
            <person name="Tsolas J.M."/>
            <person name="Valente V.L."/>
            <person name="Venter E."/>
            <person name="Venter J.C."/>
            <person name="Vicario S."/>
            <person name="Vieira F.G."/>
            <person name="Vilella A.J."/>
            <person name="Villasante A."/>
            <person name="Walenz B."/>
            <person name="Wang J."/>
            <person name="Wasserman M."/>
            <person name="Watts T."/>
            <person name="Wilson D."/>
            <person name="Wilson R.K."/>
            <person name="Wing R.A."/>
            <person name="Wolfner M.F."/>
            <person name="Wong A."/>
            <person name="Wong G.K."/>
            <person name="Wu C.I."/>
            <person name="Wu G."/>
            <person name="Yamamoto D."/>
            <person name="Yang H.P."/>
            <person name="Yang S.P."/>
            <person name="Yorke J.A."/>
            <person name="Yoshida K."/>
            <person name="Zdobnov E."/>
            <person name="Zhang P."/>
            <person name="Zhang Y."/>
            <person name="Zimin A.V."/>
            <person name="Baldwin J."/>
            <person name="Abdouelleil A."/>
            <person name="Abdulkadir J."/>
            <person name="Abebe A."/>
            <person name="Abera B."/>
            <person name="Abreu J."/>
            <person name="Acer S.C."/>
            <person name="Aftuck L."/>
            <person name="Alexander A."/>
            <person name="An P."/>
            <person name="Anderson E."/>
            <person name="Anderson S."/>
            <person name="Arachi H."/>
            <person name="Azer M."/>
            <person name="Bachantsang P."/>
            <person name="Barry A."/>
            <person name="Bayul T."/>
            <person name="Berlin A."/>
            <person name="Bessette D."/>
            <person name="Bloom T."/>
            <person name="Blye J."/>
            <person name="Boguslavskiy L."/>
            <person name="Bonnet C."/>
            <person name="Boukhgalter B."/>
            <person name="Bourzgui I."/>
            <person name="Brown A."/>
            <person name="Cahill P."/>
            <person name="Channer S."/>
            <person name="Cheshatsang Y."/>
            <person name="Chuda L."/>
            <person name="Citroen M."/>
            <person name="Collymore A."/>
            <person name="Cooke P."/>
            <person name="Costello M."/>
            <person name="D'Aco K."/>
            <person name="Daza R."/>
            <person name="De Haan G."/>
            <person name="DeGray S."/>
            <person name="DeMaso C."/>
            <person name="Dhargay N."/>
            <person name="Dooley K."/>
            <person name="Dooley E."/>
            <person name="Doricent M."/>
            <person name="Dorje P."/>
            <person name="Dorjee K."/>
            <person name="Dupes A."/>
            <person name="Elong R."/>
            <person name="Falk J."/>
            <person name="Farina A."/>
            <person name="Faro S."/>
            <person name="Ferguson D."/>
            <person name="Fisher S."/>
            <person name="Foley C.D."/>
            <person name="Franke A."/>
            <person name="Friedrich D."/>
            <person name="Gadbois L."/>
            <person name="Gearin G."/>
            <person name="Gearin C.R."/>
            <person name="Giannoukos G."/>
            <person name="Goode T."/>
            <person name="Graham J."/>
            <person name="Grandbois E."/>
            <person name="Grewal S."/>
            <person name="Gyaltsen K."/>
            <person name="Hafez N."/>
            <person name="Hagos B."/>
            <person name="Hall J."/>
            <person name="Henson C."/>
            <person name="Hollinger A."/>
            <person name="Honan T."/>
            <person name="Huard M.D."/>
            <person name="Hughes L."/>
            <person name="Hurhula B."/>
            <person name="Husby M.E."/>
            <person name="Kamat A."/>
            <person name="Kanga B."/>
            <person name="Kashin S."/>
            <person name="Khazanovich D."/>
            <person name="Kisner P."/>
            <person name="Lance K."/>
            <person name="Lara M."/>
            <person name="Lee W."/>
            <person name="Lennon N."/>
            <person name="Letendre F."/>
            <person name="LeVine R."/>
            <person name="Lipovsky A."/>
            <person name="Liu X."/>
            <person name="Liu J."/>
            <person name="Liu S."/>
            <person name="Lokyitsang T."/>
            <person name="Lokyitsang Y."/>
            <person name="Lubonja R."/>
            <person name="Lui A."/>
            <person name="MacDonald P."/>
            <person name="Magnisalis V."/>
            <person name="Maru K."/>
            <person name="Matthews C."/>
            <person name="McCusker W."/>
            <person name="McDonough S."/>
            <person name="Mehta T."/>
            <person name="Meldrim J."/>
            <person name="Meneus L."/>
            <person name="Mihai O."/>
            <person name="Mihalev A."/>
            <person name="Mihova T."/>
            <person name="Mittelman R."/>
            <person name="Mlenga V."/>
            <person name="Montmayeur A."/>
            <person name="Mulrain L."/>
            <person name="Navidi A."/>
            <person name="Naylor J."/>
            <person name="Negash T."/>
            <person name="Nguyen T."/>
            <person name="Nguyen N."/>
            <person name="Nicol R."/>
            <person name="Norbu C."/>
            <person name="Norbu N."/>
            <person name="Novod N."/>
            <person name="O'Neill B."/>
            <person name="Osman S."/>
            <person name="Markiewicz E."/>
            <person name="Oyono O.L."/>
            <person name="Patti C."/>
            <person name="Phunkhang P."/>
            <person name="Pierre F."/>
            <person name="Priest M."/>
            <person name="Raghuraman S."/>
            <person name="Rege F."/>
            <person name="Reyes R."/>
            <person name="Rise C."/>
            <person name="Rogov P."/>
            <person name="Ross K."/>
            <person name="Ryan E."/>
            <person name="Settipalli S."/>
            <person name="Shea T."/>
            <person name="Sherpa N."/>
            <person name="Shi L."/>
            <person name="Shih D."/>
            <person name="Sparrow T."/>
            <person name="Spaulding J."/>
            <person name="Stalker J."/>
            <person name="Stange-Thomann N."/>
            <person name="Stavropoulos S."/>
            <person name="Stone C."/>
            <person name="Strader C."/>
            <person name="Tesfaye S."/>
            <person name="Thomson T."/>
            <person name="Thoulutsang Y."/>
            <person name="Thoulutsang D."/>
            <person name="Topham K."/>
            <person name="Topping I."/>
            <person name="Tsamla T."/>
            <person name="Vassiliev H."/>
            <person name="Vo A."/>
            <person name="Wangchuk T."/>
            <person name="Wangdi T."/>
            <person name="Weiand M."/>
            <person name="Wilkinson J."/>
            <person name="Wilson A."/>
            <person name="Yadav S."/>
            <person name="Young G."/>
            <person name="Yu Q."/>
            <person name="Zembek L."/>
            <person name="Zhong D."/>
            <person name="Zimmer A."/>
            <person name="Zwirko Z."/>
            <person name="Jaffe D.B."/>
            <person name="Alvarez P."/>
            <person name="Brockman W."/>
            <person name="Butler J."/>
            <person name="Chin C."/>
            <person name="Gnerre S."/>
            <person name="Grabherr M."/>
            <person name="Kleber M."/>
            <person name="Mauceli E."/>
            <person name="MacCallum I."/>
        </authorList>
    </citation>
    <scope>NUCLEOTIDE SEQUENCE [LARGE SCALE GENOMIC DNA]</scope>
    <source>
        <strain evidence="3">Tucson 15010-1051.87</strain>
    </source>
</reference>
<dbReference type="SMART" id="SM00697">
    <property type="entry name" value="DM8"/>
    <property type="match status" value="1"/>
</dbReference>
<evidence type="ECO:0000313" key="2">
    <source>
        <dbReference type="EMBL" id="EDW61938.2"/>
    </source>
</evidence>
<dbReference type="EMBL" id="CH940648">
    <property type="protein sequence ID" value="EDW61938.2"/>
    <property type="molecule type" value="Genomic_DNA"/>
</dbReference>
<dbReference type="PANTHER" id="PTHR20898">
    <property type="entry name" value="DAEDALUS ON 3-RELATED-RELATED"/>
    <property type="match status" value="1"/>
</dbReference>
<dbReference type="InterPro" id="IPR010512">
    <property type="entry name" value="DUF1091"/>
</dbReference>
<accession>B4LLR5</accession>
<keyword evidence="1" id="KW-0732">Signal</keyword>
<dbReference type="InParanoid" id="B4LLR5"/>
<dbReference type="PANTHER" id="PTHR20898:SF0">
    <property type="entry name" value="DAEDALUS ON 3-RELATED"/>
    <property type="match status" value="1"/>
</dbReference>
<sequence length="194" mass="23031">MSKGMFIWKLFIFIVISCNYAEGVYYKIKNIECKANRSHFENISCTLKPINWTRSILNMDGDIIGNLPNAFLLVETFYRDHTNLYKPFIFKFKYNICQLLDKRKPSNFLERYALLHLKSLTNINHSCPYSGHLFARNFHLDELSLPPLPLQEYKIIFNFTLSNPSINLAIILLYFEAREDYHKRTRPARFKLFS</sequence>
<feature type="chain" id="PRO_5006457283" evidence="1">
    <location>
        <begin position="24"/>
        <end position="194"/>
    </location>
</feature>
<dbReference type="OrthoDB" id="7859583at2759"/>
<proteinExistence type="predicted"/>
<organism evidence="2 3">
    <name type="scientific">Drosophila virilis</name>
    <name type="common">Fruit fly</name>
    <dbReference type="NCBI Taxonomy" id="7244"/>
    <lineage>
        <taxon>Eukaryota</taxon>
        <taxon>Metazoa</taxon>
        <taxon>Ecdysozoa</taxon>
        <taxon>Arthropoda</taxon>
        <taxon>Hexapoda</taxon>
        <taxon>Insecta</taxon>
        <taxon>Pterygota</taxon>
        <taxon>Neoptera</taxon>
        <taxon>Endopterygota</taxon>
        <taxon>Diptera</taxon>
        <taxon>Brachycera</taxon>
        <taxon>Muscomorpha</taxon>
        <taxon>Ephydroidea</taxon>
        <taxon>Drosophilidae</taxon>
        <taxon>Drosophila</taxon>
    </lineage>
</organism>
<feature type="signal peptide" evidence="1">
    <location>
        <begin position="1"/>
        <end position="23"/>
    </location>
</feature>
<dbReference type="HOGENOM" id="CLU_116900_0_1_1"/>
<name>B4LLR5_DROVI</name>
<dbReference type="Pfam" id="PF06477">
    <property type="entry name" value="DUF1091"/>
    <property type="match status" value="1"/>
</dbReference>
<evidence type="ECO:0000256" key="1">
    <source>
        <dbReference type="SAM" id="SignalP"/>
    </source>
</evidence>
<dbReference type="AlphaFoldDB" id="B4LLR5"/>
<protein>
    <submittedName>
        <fullName evidence="2">Uncharacterized protein</fullName>
    </submittedName>
</protein>
<dbReference type="Proteomes" id="UP000008792">
    <property type="component" value="Unassembled WGS sequence"/>
</dbReference>
<gene>
    <name evidence="2" type="primary">Dvir\GJ17117</name>
    <name evidence="2" type="ORF">Dvir_GJ17117</name>
</gene>